<dbReference type="Proteomes" id="UP000199428">
    <property type="component" value="Unassembled WGS sequence"/>
</dbReference>
<dbReference type="Pfam" id="PF13416">
    <property type="entry name" value="SBP_bac_8"/>
    <property type="match status" value="1"/>
</dbReference>
<dbReference type="InterPro" id="IPR006059">
    <property type="entry name" value="SBP"/>
</dbReference>
<keyword evidence="4" id="KW-0574">Periplasm</keyword>
<comment type="subcellular location">
    <subcellularLocation>
        <location evidence="1">Periplasm</location>
    </subcellularLocation>
</comment>
<evidence type="ECO:0000256" key="4">
    <source>
        <dbReference type="ARBA" id="ARBA00022764"/>
    </source>
</evidence>
<organism evidence="7 8">
    <name type="scientific">Pseudobutyrivibrio xylanivorans</name>
    <dbReference type="NCBI Taxonomy" id="185007"/>
    <lineage>
        <taxon>Bacteria</taxon>
        <taxon>Bacillati</taxon>
        <taxon>Bacillota</taxon>
        <taxon>Clostridia</taxon>
        <taxon>Lachnospirales</taxon>
        <taxon>Lachnospiraceae</taxon>
        <taxon>Pseudobutyrivibrio</taxon>
    </lineage>
</organism>
<keyword evidence="2" id="KW-0813">Transport</keyword>
<sequence length="355" mass="41063">MKKKFISLLSIFVLCAAPVLSFTGCGSDAEATDTLVVLNYGKYIEADVLKRFQQETGIKVKYEEYESVEDMYAKYKAGSINYDVICTSDYMIETMRQEGELIPIDYNSLPNYENIDPDIIESSAAFDPTHKYTVPYFYGTVGILYNTNMVDKKTVSSWDCLWDPAFNNRIVMINSQRDAFMVAQKKLGYDINTTDRKELDDTFNLLCDEKKYVYAYLQDETYECMISEDAAMAVCYSGEAAMGMEYNDDLDYIVPDEGGNLWIDSWFVPRTCKHYDAAMKWIDFMCEEQAATENFEYVWYATPNTKVAQHEDEETLADETVFPTKETLSRCKLYEAYDKDTLDYTTTLWKKLKAY</sequence>
<dbReference type="InterPro" id="IPR001188">
    <property type="entry name" value="Sperm_putr-bd"/>
</dbReference>
<dbReference type="PANTHER" id="PTHR30222:SF17">
    <property type="entry name" value="SPERMIDINE_PUTRESCINE-BINDING PERIPLASMIC PROTEIN"/>
    <property type="match status" value="1"/>
</dbReference>
<accession>A0A1G5RTR1</accession>
<reference evidence="7 8" key="1">
    <citation type="submission" date="2016-10" db="EMBL/GenBank/DDBJ databases">
        <authorList>
            <person name="de Groot N.N."/>
        </authorList>
    </citation>
    <scope>NUCLEOTIDE SEQUENCE [LARGE SCALE GENOMIC DNA]</scope>
    <source>
        <strain evidence="7 8">DSM 10317</strain>
    </source>
</reference>
<evidence type="ECO:0000313" key="8">
    <source>
        <dbReference type="Proteomes" id="UP000199428"/>
    </source>
</evidence>
<evidence type="ECO:0000256" key="6">
    <source>
        <dbReference type="SAM" id="SignalP"/>
    </source>
</evidence>
<feature type="chain" id="PRO_5038469543" evidence="6">
    <location>
        <begin position="22"/>
        <end position="355"/>
    </location>
</feature>
<keyword evidence="3 6" id="KW-0732">Signal</keyword>
<dbReference type="PRINTS" id="PR00909">
    <property type="entry name" value="SPERMDNBNDNG"/>
</dbReference>
<dbReference type="EMBL" id="FMWK01000003">
    <property type="protein sequence ID" value="SCZ77474.1"/>
    <property type="molecule type" value="Genomic_DNA"/>
</dbReference>
<dbReference type="GO" id="GO:0042597">
    <property type="term" value="C:periplasmic space"/>
    <property type="evidence" value="ECO:0007669"/>
    <property type="project" value="UniProtKB-SubCell"/>
</dbReference>
<dbReference type="CDD" id="cd13663">
    <property type="entry name" value="PBP2_PotD_PotF_like_2"/>
    <property type="match status" value="1"/>
</dbReference>
<dbReference type="PANTHER" id="PTHR30222">
    <property type="entry name" value="SPERMIDINE/PUTRESCINE-BINDING PERIPLASMIC PROTEIN"/>
    <property type="match status" value="1"/>
</dbReference>
<evidence type="ECO:0000313" key="7">
    <source>
        <dbReference type="EMBL" id="SCZ77474.1"/>
    </source>
</evidence>
<name>A0A1G5RTR1_PSEXY</name>
<evidence type="ECO:0000256" key="3">
    <source>
        <dbReference type="ARBA" id="ARBA00022729"/>
    </source>
</evidence>
<dbReference type="Gene3D" id="3.40.190.10">
    <property type="entry name" value="Periplasmic binding protein-like II"/>
    <property type="match status" value="2"/>
</dbReference>
<protein>
    <submittedName>
        <fullName evidence="7">Spermidine/putrescine transport system substrate-binding protein</fullName>
    </submittedName>
</protein>
<evidence type="ECO:0000256" key="2">
    <source>
        <dbReference type="ARBA" id="ARBA00022448"/>
    </source>
</evidence>
<evidence type="ECO:0000256" key="1">
    <source>
        <dbReference type="ARBA" id="ARBA00004418"/>
    </source>
</evidence>
<dbReference type="SUPFAM" id="SSF53850">
    <property type="entry name" value="Periplasmic binding protein-like II"/>
    <property type="match status" value="1"/>
</dbReference>
<dbReference type="PIRSF" id="PIRSF019574">
    <property type="entry name" value="Periplasmic_polyamine_BP"/>
    <property type="match status" value="1"/>
</dbReference>
<feature type="binding site" evidence="5">
    <location>
        <position position="90"/>
    </location>
    <ligand>
        <name>spermidine</name>
        <dbReference type="ChEBI" id="CHEBI:57834"/>
    </ligand>
</feature>
<dbReference type="RefSeq" id="WP_176757592.1">
    <property type="nucleotide sequence ID" value="NZ_FMWK01000003.1"/>
</dbReference>
<dbReference type="GO" id="GO:0019808">
    <property type="term" value="F:polyamine binding"/>
    <property type="evidence" value="ECO:0007669"/>
    <property type="project" value="InterPro"/>
</dbReference>
<gene>
    <name evidence="7" type="ORF">SAMN02910350_00794</name>
</gene>
<feature type="signal peptide" evidence="6">
    <location>
        <begin position="1"/>
        <end position="21"/>
    </location>
</feature>
<proteinExistence type="predicted"/>
<dbReference type="AlphaFoldDB" id="A0A1G5RTR1"/>
<evidence type="ECO:0000256" key="5">
    <source>
        <dbReference type="PIRSR" id="PIRSR019574-1"/>
    </source>
</evidence>
<dbReference type="GO" id="GO:0015846">
    <property type="term" value="P:polyamine transport"/>
    <property type="evidence" value="ECO:0007669"/>
    <property type="project" value="InterPro"/>
</dbReference>